<dbReference type="GO" id="GO:0000160">
    <property type="term" value="P:phosphorelay signal transduction system"/>
    <property type="evidence" value="ECO:0007669"/>
    <property type="project" value="InterPro"/>
</dbReference>
<dbReference type="eggNOG" id="COG5616">
    <property type="taxonomic scope" value="Bacteria"/>
</dbReference>
<evidence type="ECO:0000256" key="1">
    <source>
        <dbReference type="ARBA" id="ARBA00023125"/>
    </source>
</evidence>
<name>F7Y3N8_MESOW</name>
<keyword evidence="1 3" id="KW-0238">DNA-binding</keyword>
<dbReference type="Gene3D" id="3.40.50.10070">
    <property type="entry name" value="TolB, N-terminal domain"/>
    <property type="match status" value="1"/>
</dbReference>
<evidence type="ECO:0000259" key="4">
    <source>
        <dbReference type="PROSITE" id="PS51755"/>
    </source>
</evidence>
<proteinExistence type="predicted"/>
<dbReference type="Gene3D" id="1.10.10.10">
    <property type="entry name" value="Winged helix-like DNA-binding domain superfamily/Winged helix DNA-binding domain"/>
    <property type="match status" value="1"/>
</dbReference>
<evidence type="ECO:0000313" key="6">
    <source>
        <dbReference type="Proteomes" id="UP000001623"/>
    </source>
</evidence>
<dbReference type="InterPro" id="IPR019734">
    <property type="entry name" value="TPR_rpt"/>
</dbReference>
<dbReference type="eggNOG" id="COG3710">
    <property type="taxonomic scope" value="Bacteria"/>
</dbReference>
<organism evidence="5 6">
    <name type="scientific">Mesorhizobium opportunistum (strain LMG 24607 / HAMBI 3007 / WSM2075)</name>
    <dbReference type="NCBI Taxonomy" id="536019"/>
    <lineage>
        <taxon>Bacteria</taxon>
        <taxon>Pseudomonadati</taxon>
        <taxon>Pseudomonadota</taxon>
        <taxon>Alphaproteobacteria</taxon>
        <taxon>Hyphomicrobiales</taxon>
        <taxon>Phyllobacteriaceae</taxon>
        <taxon>Mesorhizobium</taxon>
    </lineage>
</organism>
<dbReference type="InterPro" id="IPR001867">
    <property type="entry name" value="OmpR/PhoB-type_DNA-bd"/>
</dbReference>
<feature type="domain" description="OmpR/PhoB-type" evidence="4">
    <location>
        <begin position="1"/>
        <end position="93"/>
    </location>
</feature>
<dbReference type="KEGG" id="mop:Mesop_5089"/>
<dbReference type="RefSeq" id="WP_013896152.1">
    <property type="nucleotide sequence ID" value="NC_015675.1"/>
</dbReference>
<dbReference type="PROSITE" id="PS50005">
    <property type="entry name" value="TPR"/>
    <property type="match status" value="1"/>
</dbReference>
<dbReference type="GO" id="GO:0003677">
    <property type="term" value="F:DNA binding"/>
    <property type="evidence" value="ECO:0007669"/>
    <property type="project" value="UniProtKB-UniRule"/>
</dbReference>
<evidence type="ECO:0000256" key="3">
    <source>
        <dbReference type="PROSITE-ProRule" id="PRU01091"/>
    </source>
</evidence>
<dbReference type="GO" id="GO:0006355">
    <property type="term" value="P:regulation of DNA-templated transcription"/>
    <property type="evidence" value="ECO:0007669"/>
    <property type="project" value="InterPro"/>
</dbReference>
<dbReference type="InterPro" id="IPR036388">
    <property type="entry name" value="WH-like_DNA-bd_sf"/>
</dbReference>
<dbReference type="PROSITE" id="PS51755">
    <property type="entry name" value="OMPR_PHOB"/>
    <property type="match status" value="1"/>
</dbReference>
<dbReference type="EC" id="4.6.1.1" evidence="5"/>
<sequence length="496" mass="54912">MDVEFGNFRLKRTERLLLGPTGPVELSARSFDILAALLDRPDEVIGKAELFDAAWPGLVVEENTLQVHVSALRKLLPVEMIVTVHGRGYKYAGPKPSAATDPASMQARPSIAVLPFDNMSGDPEQDYFSDGITEDIIAQLGKFREFLVIGRNSSFRVRGKKGDLAEVAMRLGVQYVVEGSVRKIGSRIRVSVQLTDAASMAHVWGEHYDRQLDDIFAIQDDITQMIAARLARQARTAIASRARAHPTGNVSAYENYLRALQLVSQLETAVQAAPFLGIAVKLDPDFAGALGMLSFVETIKYFWSNDINDVEVGLRTAKAALQLDSEEAYAHLANGFASMFLRRFREAETSLDRAVSLNPNDPFILIYNALLLNYVGKYDAALRELEQARRRDPFAVGWFNDVLGIILTNAGRYREGLASFAKMPTLHSWSLVYVAICHAELGETAQAGGALARVRSSCSRHVGNSLDDILTEEVVHEDPAVLDRYRSILQRVEEEK</sequence>
<dbReference type="SUPFAM" id="SSF48452">
    <property type="entry name" value="TPR-like"/>
    <property type="match status" value="1"/>
</dbReference>
<feature type="DNA-binding region" description="OmpR/PhoB-type" evidence="3">
    <location>
        <begin position="1"/>
        <end position="93"/>
    </location>
</feature>
<feature type="repeat" description="TPR" evidence="2">
    <location>
        <begin position="328"/>
        <end position="361"/>
    </location>
</feature>
<dbReference type="SUPFAM" id="SSF46894">
    <property type="entry name" value="C-terminal effector domain of the bipartite response regulators"/>
    <property type="match status" value="1"/>
</dbReference>
<dbReference type="AlphaFoldDB" id="F7Y3N8"/>
<dbReference type="InterPro" id="IPR016032">
    <property type="entry name" value="Sig_transdc_resp-reg_C-effctor"/>
</dbReference>
<reference evidence="5 6" key="1">
    <citation type="submission" date="2010-10" db="EMBL/GenBank/DDBJ databases">
        <title>Complete sequence of Mesorhizobium opportunistum WSM2075.</title>
        <authorList>
            <consortium name="US DOE Joint Genome Institute"/>
            <person name="Lucas S."/>
            <person name="Copeland A."/>
            <person name="Lapidus A."/>
            <person name="Cheng J.-F."/>
            <person name="Bruce D."/>
            <person name="Goodwin L."/>
            <person name="Pitluck S."/>
            <person name="Chertkov O."/>
            <person name="Misra M."/>
            <person name="Detter J.C."/>
            <person name="Han C."/>
            <person name="Tapia R."/>
            <person name="Land M."/>
            <person name="Hauser L."/>
            <person name="Kyrpides N."/>
            <person name="Ovchinnikova G."/>
            <person name="Mavrommatis K.M."/>
            <person name="Tiwari R.P."/>
            <person name="Howieson J.G."/>
            <person name="O'Hara G.W."/>
            <person name="Nandasena K.G."/>
            <person name="Woyke T."/>
        </authorList>
    </citation>
    <scope>NUCLEOTIDE SEQUENCE [LARGE SCALE GENOMIC DNA]</scope>
    <source>
        <strain evidence="6">LMG 24607 / HAMBI 3007 / WSM2075</strain>
    </source>
</reference>
<accession>F7Y3N8</accession>
<keyword evidence="2" id="KW-0802">TPR repeat</keyword>
<dbReference type="eggNOG" id="COG0457">
    <property type="taxonomic scope" value="Bacteria"/>
</dbReference>
<gene>
    <name evidence="5" type="ordered locus">Mesop_5089</name>
</gene>
<evidence type="ECO:0000256" key="2">
    <source>
        <dbReference type="PROSITE-ProRule" id="PRU00339"/>
    </source>
</evidence>
<dbReference type="EMBL" id="CP002279">
    <property type="protein sequence ID" value="AEH89507.1"/>
    <property type="molecule type" value="Genomic_DNA"/>
</dbReference>
<dbReference type="Pfam" id="PF00486">
    <property type="entry name" value="Trans_reg_C"/>
    <property type="match status" value="1"/>
</dbReference>
<dbReference type="GO" id="GO:0004016">
    <property type="term" value="F:adenylate cyclase activity"/>
    <property type="evidence" value="ECO:0007669"/>
    <property type="project" value="UniProtKB-EC"/>
</dbReference>
<dbReference type="CDD" id="cd00383">
    <property type="entry name" value="trans_reg_C"/>
    <property type="match status" value="1"/>
</dbReference>
<dbReference type="STRING" id="536019.Mesop_5089"/>
<dbReference type="InterPro" id="IPR011990">
    <property type="entry name" value="TPR-like_helical_dom_sf"/>
</dbReference>
<protein>
    <submittedName>
        <fullName evidence="5">Adenylate cyclase</fullName>
        <ecNumber evidence="5">4.6.1.1</ecNumber>
    </submittedName>
</protein>
<keyword evidence="5" id="KW-0456">Lyase</keyword>
<dbReference type="HOGENOM" id="CLU_019981_4_0_5"/>
<evidence type="ECO:0000313" key="5">
    <source>
        <dbReference type="EMBL" id="AEH89507.1"/>
    </source>
</evidence>
<dbReference type="Gene3D" id="1.25.40.10">
    <property type="entry name" value="Tetratricopeptide repeat domain"/>
    <property type="match status" value="1"/>
</dbReference>
<dbReference type="Proteomes" id="UP000001623">
    <property type="component" value="Chromosome"/>
</dbReference>
<dbReference type="SMART" id="SM00862">
    <property type="entry name" value="Trans_reg_C"/>
    <property type="match status" value="1"/>
</dbReference>